<dbReference type="AlphaFoldDB" id="A0A512AS70"/>
<protein>
    <submittedName>
        <fullName evidence="3">Uncharacterized protein</fullName>
    </submittedName>
</protein>
<evidence type="ECO:0000256" key="2">
    <source>
        <dbReference type="SAM" id="SignalP"/>
    </source>
</evidence>
<sequence>MKKHLLLLFLFSAIQFTLQAQDLILTLTGDELLVKVTEITQQDVVYKHPDSLQSLPRTIPKKQVFMVKYSNGTKEIISRIDPQTNTLATQNSRELYERGRADARKYYKGNGPMWGTAAATMLAGLPGPIIIGAIPPKINYQQVSEITLLQNQHYVRGYKQQAHNKKIKKVVAGTGIGAGLMVALLYAFISSAGY</sequence>
<feature type="transmembrane region" description="Helical" evidence="1">
    <location>
        <begin position="170"/>
        <end position="189"/>
    </location>
</feature>
<evidence type="ECO:0000256" key="1">
    <source>
        <dbReference type="SAM" id="Phobius"/>
    </source>
</evidence>
<proteinExistence type="predicted"/>
<reference evidence="3 4" key="1">
    <citation type="submission" date="2019-07" db="EMBL/GenBank/DDBJ databases">
        <title>Whole genome shotgun sequence of Adhaeribacter aerolatus NBRC 106133.</title>
        <authorList>
            <person name="Hosoyama A."/>
            <person name="Uohara A."/>
            <person name="Ohji S."/>
            <person name="Ichikawa N."/>
        </authorList>
    </citation>
    <scope>NUCLEOTIDE SEQUENCE [LARGE SCALE GENOMIC DNA]</scope>
    <source>
        <strain evidence="3 4">NBRC 106133</strain>
    </source>
</reference>
<keyword evidence="4" id="KW-1185">Reference proteome</keyword>
<accession>A0A512AS70</accession>
<feature type="transmembrane region" description="Helical" evidence="1">
    <location>
        <begin position="113"/>
        <end position="134"/>
    </location>
</feature>
<feature type="chain" id="PRO_5022196066" evidence="2">
    <location>
        <begin position="21"/>
        <end position="194"/>
    </location>
</feature>
<keyword evidence="1" id="KW-0812">Transmembrane</keyword>
<evidence type="ECO:0000313" key="4">
    <source>
        <dbReference type="Proteomes" id="UP000321532"/>
    </source>
</evidence>
<dbReference type="EMBL" id="BJYS01000001">
    <property type="protein sequence ID" value="GEO02563.1"/>
    <property type="molecule type" value="Genomic_DNA"/>
</dbReference>
<comment type="caution">
    <text evidence="3">The sequence shown here is derived from an EMBL/GenBank/DDBJ whole genome shotgun (WGS) entry which is preliminary data.</text>
</comment>
<keyword evidence="1" id="KW-0472">Membrane</keyword>
<feature type="signal peptide" evidence="2">
    <location>
        <begin position="1"/>
        <end position="20"/>
    </location>
</feature>
<organism evidence="3 4">
    <name type="scientific">Adhaeribacter aerolatus</name>
    <dbReference type="NCBI Taxonomy" id="670289"/>
    <lineage>
        <taxon>Bacteria</taxon>
        <taxon>Pseudomonadati</taxon>
        <taxon>Bacteroidota</taxon>
        <taxon>Cytophagia</taxon>
        <taxon>Cytophagales</taxon>
        <taxon>Hymenobacteraceae</taxon>
        <taxon>Adhaeribacter</taxon>
    </lineage>
</organism>
<keyword evidence="2" id="KW-0732">Signal</keyword>
<evidence type="ECO:0000313" key="3">
    <source>
        <dbReference type="EMBL" id="GEO02563.1"/>
    </source>
</evidence>
<dbReference type="RefSeq" id="WP_146894599.1">
    <property type="nucleotide sequence ID" value="NZ_BJYS01000001.1"/>
</dbReference>
<gene>
    <name evidence="3" type="ORF">AAE02nite_02270</name>
</gene>
<dbReference type="OrthoDB" id="1427164at2"/>
<name>A0A512AS70_9BACT</name>
<keyword evidence="1" id="KW-1133">Transmembrane helix</keyword>
<dbReference type="Proteomes" id="UP000321532">
    <property type="component" value="Unassembled WGS sequence"/>
</dbReference>